<name>A0ABN9MK21_9NEOB</name>
<keyword evidence="5" id="KW-1185">Reference proteome</keyword>
<protein>
    <recommendedName>
        <fullName evidence="3">Cation-transporting P-type ATPase N-terminal domain-containing protein</fullName>
    </recommendedName>
</protein>
<evidence type="ECO:0000313" key="4">
    <source>
        <dbReference type="EMBL" id="CAJ0966663.1"/>
    </source>
</evidence>
<accession>A0ABN9MK21</accession>
<reference evidence="4" key="1">
    <citation type="submission" date="2023-07" db="EMBL/GenBank/DDBJ databases">
        <authorList>
            <person name="Stuckert A."/>
        </authorList>
    </citation>
    <scope>NUCLEOTIDE SEQUENCE</scope>
</reference>
<sequence length="80" mass="9145">MENAHTKTVEEVLAHCNVNESTGLGLEQVKKQKERWGPNDKHWILMISFSSLLLLHMCSRIIGLIRITCRRRENTMGIGA</sequence>
<dbReference type="Pfam" id="PF00690">
    <property type="entry name" value="Cation_ATPase_N"/>
    <property type="match status" value="1"/>
</dbReference>
<organism evidence="4 5">
    <name type="scientific">Ranitomeya imitator</name>
    <name type="common">mimic poison frog</name>
    <dbReference type="NCBI Taxonomy" id="111125"/>
    <lineage>
        <taxon>Eukaryota</taxon>
        <taxon>Metazoa</taxon>
        <taxon>Chordata</taxon>
        <taxon>Craniata</taxon>
        <taxon>Vertebrata</taxon>
        <taxon>Euteleostomi</taxon>
        <taxon>Amphibia</taxon>
        <taxon>Batrachia</taxon>
        <taxon>Anura</taxon>
        <taxon>Neobatrachia</taxon>
        <taxon>Hyloidea</taxon>
        <taxon>Dendrobatidae</taxon>
        <taxon>Dendrobatinae</taxon>
        <taxon>Ranitomeya</taxon>
    </lineage>
</organism>
<proteinExistence type="predicted"/>
<dbReference type="InterPro" id="IPR023298">
    <property type="entry name" value="ATPase_P-typ_TM_dom_sf"/>
</dbReference>
<comment type="caution">
    <text evidence="4">The sequence shown here is derived from an EMBL/GenBank/DDBJ whole genome shotgun (WGS) entry which is preliminary data.</text>
</comment>
<gene>
    <name evidence="4" type="ORF">RIMI_LOCUS21536516</name>
</gene>
<evidence type="ECO:0000256" key="1">
    <source>
        <dbReference type="ARBA" id="ARBA00022842"/>
    </source>
</evidence>
<keyword evidence="2" id="KW-0472">Membrane</keyword>
<feature type="transmembrane region" description="Helical" evidence="2">
    <location>
        <begin position="43"/>
        <end position="62"/>
    </location>
</feature>
<evidence type="ECO:0000313" key="5">
    <source>
        <dbReference type="Proteomes" id="UP001176940"/>
    </source>
</evidence>
<dbReference type="Proteomes" id="UP001176940">
    <property type="component" value="Unassembled WGS sequence"/>
</dbReference>
<evidence type="ECO:0000259" key="3">
    <source>
        <dbReference type="Pfam" id="PF00690"/>
    </source>
</evidence>
<feature type="domain" description="Cation-transporting P-type ATPase N-terminal" evidence="3">
    <location>
        <begin position="5"/>
        <end position="40"/>
    </location>
</feature>
<evidence type="ECO:0000256" key="2">
    <source>
        <dbReference type="SAM" id="Phobius"/>
    </source>
</evidence>
<keyword evidence="1" id="KW-0460">Magnesium</keyword>
<dbReference type="InterPro" id="IPR004014">
    <property type="entry name" value="ATPase_P-typ_cation-transptr_N"/>
</dbReference>
<dbReference type="EMBL" id="CAUEEQ010076176">
    <property type="protein sequence ID" value="CAJ0966663.1"/>
    <property type="molecule type" value="Genomic_DNA"/>
</dbReference>
<dbReference type="SUPFAM" id="SSF81665">
    <property type="entry name" value="Calcium ATPase, transmembrane domain M"/>
    <property type="match status" value="1"/>
</dbReference>
<keyword evidence="2" id="KW-1133">Transmembrane helix</keyword>
<keyword evidence="2" id="KW-0812">Transmembrane</keyword>